<reference evidence="1 2" key="1">
    <citation type="submission" date="2020-09" db="EMBL/GenBank/DDBJ databases">
        <title>De no assembly of potato wild relative species, Solanum commersonii.</title>
        <authorList>
            <person name="Cho K."/>
        </authorList>
    </citation>
    <scope>NUCLEOTIDE SEQUENCE [LARGE SCALE GENOMIC DNA]</scope>
    <source>
        <strain evidence="1">LZ3.2</strain>
        <tissue evidence="1">Leaf</tissue>
    </source>
</reference>
<dbReference type="AlphaFoldDB" id="A0A9J5YLY0"/>
<comment type="caution">
    <text evidence="1">The sequence shown here is derived from an EMBL/GenBank/DDBJ whole genome shotgun (WGS) entry which is preliminary data.</text>
</comment>
<evidence type="ECO:0000313" key="1">
    <source>
        <dbReference type="EMBL" id="KAG5600743.1"/>
    </source>
</evidence>
<sequence>MVPRRKCFPANHIVESGATEDFILNVKQQKCSRLNGSQQLKRLCRTIMPDISSTNVNVAVINYKCYKKK</sequence>
<keyword evidence="2" id="KW-1185">Reference proteome</keyword>
<organism evidence="1 2">
    <name type="scientific">Solanum commersonii</name>
    <name type="common">Commerson's wild potato</name>
    <name type="synonym">Commerson's nightshade</name>
    <dbReference type="NCBI Taxonomy" id="4109"/>
    <lineage>
        <taxon>Eukaryota</taxon>
        <taxon>Viridiplantae</taxon>
        <taxon>Streptophyta</taxon>
        <taxon>Embryophyta</taxon>
        <taxon>Tracheophyta</taxon>
        <taxon>Spermatophyta</taxon>
        <taxon>Magnoliopsida</taxon>
        <taxon>eudicotyledons</taxon>
        <taxon>Gunneridae</taxon>
        <taxon>Pentapetalae</taxon>
        <taxon>asterids</taxon>
        <taxon>lamiids</taxon>
        <taxon>Solanales</taxon>
        <taxon>Solanaceae</taxon>
        <taxon>Solanoideae</taxon>
        <taxon>Solaneae</taxon>
        <taxon>Solanum</taxon>
    </lineage>
</organism>
<name>A0A9J5YLY0_SOLCO</name>
<gene>
    <name evidence="1" type="ORF">H5410_032113</name>
</gene>
<dbReference type="EMBL" id="JACXVP010000006">
    <property type="protein sequence ID" value="KAG5600743.1"/>
    <property type="molecule type" value="Genomic_DNA"/>
</dbReference>
<evidence type="ECO:0000313" key="2">
    <source>
        <dbReference type="Proteomes" id="UP000824120"/>
    </source>
</evidence>
<proteinExistence type="predicted"/>
<accession>A0A9J5YLY0</accession>
<protein>
    <submittedName>
        <fullName evidence="1">Uncharacterized protein</fullName>
    </submittedName>
</protein>
<dbReference type="Proteomes" id="UP000824120">
    <property type="component" value="Chromosome 6"/>
</dbReference>